<evidence type="ECO:0000313" key="2">
    <source>
        <dbReference type="Proteomes" id="UP000279833"/>
    </source>
</evidence>
<sequence length="83" mass="9902">MKLELTKQWTTGQTALQRFNTVFLRHTDKFNEFNIDLNNRFDALQDPLEEENNTMKDKWKGIKDALTSTCQEVLGRKKHHHKE</sequence>
<proteinExistence type="predicted"/>
<reference evidence="1 2" key="2">
    <citation type="submission" date="2018-11" db="EMBL/GenBank/DDBJ databases">
        <authorList>
            <consortium name="Pathogen Informatics"/>
        </authorList>
    </citation>
    <scope>NUCLEOTIDE SEQUENCE [LARGE SCALE GENOMIC DNA]</scope>
    <source>
        <strain evidence="1">Dakar</strain>
        <strain evidence="2">Dakar, Senegal</strain>
    </source>
</reference>
<reference evidence="3" key="1">
    <citation type="submission" date="2016-06" db="UniProtKB">
        <authorList>
            <consortium name="WormBaseParasite"/>
        </authorList>
    </citation>
    <scope>IDENTIFICATION</scope>
</reference>
<gene>
    <name evidence="1" type="ORF">SCUD_LOCUS6519</name>
</gene>
<dbReference type="Proteomes" id="UP000279833">
    <property type="component" value="Unassembled WGS sequence"/>
</dbReference>
<evidence type="ECO:0000313" key="1">
    <source>
        <dbReference type="EMBL" id="VDP04886.1"/>
    </source>
</evidence>
<keyword evidence="2" id="KW-1185">Reference proteome</keyword>
<organism evidence="3">
    <name type="scientific">Schistosoma curassoni</name>
    <dbReference type="NCBI Taxonomy" id="6186"/>
    <lineage>
        <taxon>Eukaryota</taxon>
        <taxon>Metazoa</taxon>
        <taxon>Spiralia</taxon>
        <taxon>Lophotrochozoa</taxon>
        <taxon>Platyhelminthes</taxon>
        <taxon>Trematoda</taxon>
        <taxon>Digenea</taxon>
        <taxon>Strigeidida</taxon>
        <taxon>Schistosomatoidea</taxon>
        <taxon>Schistosomatidae</taxon>
        <taxon>Schistosoma</taxon>
    </lineage>
</organism>
<dbReference type="WBParaSite" id="SCUD_0000651701-mRNA-1">
    <property type="protein sequence ID" value="SCUD_0000651701-mRNA-1"/>
    <property type="gene ID" value="SCUD_0000651701"/>
</dbReference>
<accession>A0A183JUX4</accession>
<name>A0A183JUX4_9TREM</name>
<protein>
    <submittedName>
        <fullName evidence="1 3">Uncharacterized protein</fullName>
    </submittedName>
</protein>
<evidence type="ECO:0000313" key="3">
    <source>
        <dbReference type="WBParaSite" id="SCUD_0000651701-mRNA-1"/>
    </source>
</evidence>
<dbReference type="AlphaFoldDB" id="A0A183JUX4"/>
<dbReference type="EMBL" id="UZAK01014916">
    <property type="protein sequence ID" value="VDP04886.1"/>
    <property type="molecule type" value="Genomic_DNA"/>
</dbReference>